<accession>A0A089WPR2</accession>
<dbReference type="STRING" id="157783.LK03_15340"/>
<dbReference type="KEGG" id="psw:LK03_15340"/>
<evidence type="ECO:0000313" key="2">
    <source>
        <dbReference type="Proteomes" id="UP000029493"/>
    </source>
</evidence>
<name>A0A089WPR2_9PSED</name>
<dbReference type="PROSITE" id="PS51257">
    <property type="entry name" value="PROKAR_LIPOPROTEIN"/>
    <property type="match status" value="1"/>
</dbReference>
<keyword evidence="2" id="KW-1185">Reference proteome</keyword>
<reference evidence="1 2" key="1">
    <citation type="submission" date="2014-09" db="EMBL/GenBank/DDBJ databases">
        <authorList>
            <person name="Chan K.-G."/>
        </authorList>
    </citation>
    <scope>NUCLEOTIDE SEQUENCE [LARGE SCALE GENOMIC DNA]</scope>
    <source>
        <strain evidence="1 2">ND07</strain>
    </source>
</reference>
<proteinExistence type="predicted"/>
<dbReference type="eggNOG" id="ENOG5033I1N">
    <property type="taxonomic scope" value="Bacteria"/>
</dbReference>
<dbReference type="AlphaFoldDB" id="A0A089WPR2"/>
<protein>
    <submittedName>
        <fullName evidence="1">Antitermination protein Q</fullName>
    </submittedName>
</protein>
<organism evidence="1 2">
    <name type="scientific">Pseudomonas cremoricolorata</name>
    <dbReference type="NCBI Taxonomy" id="157783"/>
    <lineage>
        <taxon>Bacteria</taxon>
        <taxon>Pseudomonadati</taxon>
        <taxon>Pseudomonadota</taxon>
        <taxon>Gammaproteobacteria</taxon>
        <taxon>Pseudomonadales</taxon>
        <taxon>Pseudomonadaceae</taxon>
        <taxon>Pseudomonas</taxon>
    </lineage>
</organism>
<gene>
    <name evidence="1" type="ORF">LK03_15340</name>
</gene>
<dbReference type="EMBL" id="CP009455">
    <property type="protein sequence ID" value="AIR90571.1"/>
    <property type="molecule type" value="Genomic_DNA"/>
</dbReference>
<dbReference type="RefSeq" id="WP_038413157.1">
    <property type="nucleotide sequence ID" value="NZ_CP009455.1"/>
</dbReference>
<dbReference type="OrthoDB" id="6401714at2"/>
<sequence length="113" mass="12593">MSHLQRSAEELLENWGRWALMGSGVAGCASRENTALDASITDDEALVIDRLMGRLCLRYAECGAVLRTYYMARDLSLKDAGKKLGFKEEKTRQLWKAGVAWVDGALETRRQAA</sequence>
<dbReference type="Proteomes" id="UP000029493">
    <property type="component" value="Chromosome"/>
</dbReference>
<evidence type="ECO:0000313" key="1">
    <source>
        <dbReference type="EMBL" id="AIR90571.1"/>
    </source>
</evidence>